<dbReference type="AlphaFoldDB" id="A0A4Y7RJM2"/>
<dbReference type="SUPFAM" id="SSF48013">
    <property type="entry name" value="NusB-like"/>
    <property type="match status" value="1"/>
</dbReference>
<feature type="domain" description="NusB/RsmB/TIM44" evidence="7">
    <location>
        <begin position="6"/>
        <end position="129"/>
    </location>
</feature>
<accession>A0A4Y7RJM2</accession>
<dbReference type="InterPro" id="IPR035926">
    <property type="entry name" value="NusB-like_sf"/>
</dbReference>
<organism evidence="8 9">
    <name type="scientific">Pelotomaculum propionicicum</name>
    <dbReference type="NCBI Taxonomy" id="258475"/>
    <lineage>
        <taxon>Bacteria</taxon>
        <taxon>Bacillati</taxon>
        <taxon>Bacillota</taxon>
        <taxon>Clostridia</taxon>
        <taxon>Eubacteriales</taxon>
        <taxon>Desulfotomaculaceae</taxon>
        <taxon>Pelotomaculum</taxon>
    </lineage>
</organism>
<dbReference type="InterPro" id="IPR011605">
    <property type="entry name" value="NusB_fam"/>
</dbReference>
<dbReference type="CDD" id="cd00619">
    <property type="entry name" value="Terminator_NusB"/>
    <property type="match status" value="1"/>
</dbReference>
<dbReference type="OrthoDB" id="9811381at2"/>
<dbReference type="Pfam" id="PF01029">
    <property type="entry name" value="NusB"/>
    <property type="match status" value="1"/>
</dbReference>
<dbReference type="GO" id="GO:0031564">
    <property type="term" value="P:transcription antitermination"/>
    <property type="evidence" value="ECO:0007669"/>
    <property type="project" value="UniProtKB-KW"/>
</dbReference>
<evidence type="ECO:0000313" key="8">
    <source>
        <dbReference type="EMBL" id="TEB08929.1"/>
    </source>
</evidence>
<dbReference type="Gene3D" id="1.10.940.10">
    <property type="entry name" value="NusB-like"/>
    <property type="match status" value="1"/>
</dbReference>
<dbReference type="PANTHER" id="PTHR11078">
    <property type="entry name" value="N UTILIZATION SUBSTANCE PROTEIN B-RELATED"/>
    <property type="match status" value="1"/>
</dbReference>
<evidence type="ECO:0000256" key="2">
    <source>
        <dbReference type="ARBA" id="ARBA00022814"/>
    </source>
</evidence>
<name>A0A4Y7RJM2_9FIRM</name>
<evidence type="ECO:0000259" key="7">
    <source>
        <dbReference type="Pfam" id="PF01029"/>
    </source>
</evidence>
<dbReference type="InterPro" id="IPR006027">
    <property type="entry name" value="NusB_RsmB_TIM44"/>
</dbReference>
<keyword evidence="4 6" id="KW-0805">Transcription regulation</keyword>
<evidence type="ECO:0000256" key="4">
    <source>
        <dbReference type="ARBA" id="ARBA00023015"/>
    </source>
</evidence>
<evidence type="ECO:0000256" key="6">
    <source>
        <dbReference type="HAMAP-Rule" id="MF_00073"/>
    </source>
</evidence>
<comment type="caution">
    <text evidence="8">The sequence shown here is derived from an EMBL/GenBank/DDBJ whole genome shotgun (WGS) entry which is preliminary data.</text>
</comment>
<dbReference type="GO" id="GO:0005829">
    <property type="term" value="C:cytosol"/>
    <property type="evidence" value="ECO:0007669"/>
    <property type="project" value="TreeGrafter"/>
</dbReference>
<keyword evidence="3 6" id="KW-0694">RNA-binding</keyword>
<dbReference type="GO" id="GO:0003723">
    <property type="term" value="F:RNA binding"/>
    <property type="evidence" value="ECO:0007669"/>
    <property type="project" value="UniProtKB-UniRule"/>
</dbReference>
<gene>
    <name evidence="6 8" type="primary">nusB</name>
    <name evidence="8" type="ORF">Pmgp_03541</name>
</gene>
<dbReference type="Proteomes" id="UP000297597">
    <property type="component" value="Unassembled WGS sequence"/>
</dbReference>
<keyword evidence="2 6" id="KW-0889">Transcription antitermination</keyword>
<dbReference type="EMBL" id="QFFZ01000069">
    <property type="protein sequence ID" value="TEB08929.1"/>
    <property type="molecule type" value="Genomic_DNA"/>
</dbReference>
<evidence type="ECO:0000256" key="3">
    <source>
        <dbReference type="ARBA" id="ARBA00022884"/>
    </source>
</evidence>
<comment type="function">
    <text evidence="6">Involved in transcription antitermination. Required for transcription of ribosomal RNA (rRNA) genes. Binds specifically to the boxA antiterminator sequence of the ribosomal RNA (rrn) operons.</text>
</comment>
<dbReference type="RefSeq" id="WP_134215784.1">
    <property type="nucleotide sequence ID" value="NZ_QFFZ01000069.1"/>
</dbReference>
<evidence type="ECO:0000256" key="5">
    <source>
        <dbReference type="ARBA" id="ARBA00023163"/>
    </source>
</evidence>
<evidence type="ECO:0000313" key="9">
    <source>
        <dbReference type="Proteomes" id="UP000297597"/>
    </source>
</evidence>
<comment type="similarity">
    <text evidence="1 6">Belongs to the NusB family.</text>
</comment>
<dbReference type="HAMAP" id="MF_00073">
    <property type="entry name" value="NusB"/>
    <property type="match status" value="1"/>
</dbReference>
<dbReference type="NCBIfam" id="TIGR01951">
    <property type="entry name" value="nusB"/>
    <property type="match status" value="1"/>
</dbReference>
<keyword evidence="9" id="KW-1185">Reference proteome</keyword>
<sequence length="141" mass="15805">MSRRLARERALQVLFQVDVGGADPDTALRQMDEDFGDLTKNSDFIKRLVYGVIENLKPIDRIISNVSKDWSLSRIARVDKNIMRLALFEMLYCDDIPSGVSVNEAVEMGKTFGGKDSGKFINGILGKVMESPEEYTPSKTI</sequence>
<proteinExistence type="inferred from homology"/>
<dbReference type="PANTHER" id="PTHR11078:SF3">
    <property type="entry name" value="ANTITERMINATION NUSB DOMAIN-CONTAINING PROTEIN"/>
    <property type="match status" value="1"/>
</dbReference>
<protein>
    <recommendedName>
        <fullName evidence="6">Transcription antitermination protein NusB</fullName>
    </recommendedName>
    <alternativeName>
        <fullName evidence="6">Antitermination factor NusB</fullName>
    </alternativeName>
</protein>
<reference evidence="8 9" key="1">
    <citation type="journal article" date="2018" name="Environ. Microbiol.">
        <title>Novel energy conservation strategies and behaviour of Pelotomaculum schinkii driving syntrophic propionate catabolism.</title>
        <authorList>
            <person name="Hidalgo-Ahumada C.A.P."/>
            <person name="Nobu M.K."/>
            <person name="Narihiro T."/>
            <person name="Tamaki H."/>
            <person name="Liu W.T."/>
            <person name="Kamagata Y."/>
            <person name="Stams A.J.M."/>
            <person name="Imachi H."/>
            <person name="Sousa D.Z."/>
        </authorList>
    </citation>
    <scope>NUCLEOTIDE SEQUENCE [LARGE SCALE GENOMIC DNA]</scope>
    <source>
        <strain evidence="8 9">MGP</strain>
    </source>
</reference>
<dbReference type="GO" id="GO:0006353">
    <property type="term" value="P:DNA-templated transcription termination"/>
    <property type="evidence" value="ECO:0007669"/>
    <property type="project" value="UniProtKB-UniRule"/>
</dbReference>
<keyword evidence="5 6" id="KW-0804">Transcription</keyword>
<evidence type="ECO:0000256" key="1">
    <source>
        <dbReference type="ARBA" id="ARBA00005952"/>
    </source>
</evidence>